<keyword evidence="7" id="KW-0813">Transport</keyword>
<keyword evidence="7" id="KW-0406">Ion transport</keyword>
<keyword evidence="5 7" id="KW-1133">Transmembrane helix</keyword>
<evidence type="ECO:0000256" key="4">
    <source>
        <dbReference type="ARBA" id="ARBA00022692"/>
    </source>
</evidence>
<keyword evidence="7" id="KW-0407">Ion channel</keyword>
<dbReference type="Pfam" id="PF21082">
    <property type="entry name" value="MS_channel_3rd"/>
    <property type="match status" value="1"/>
</dbReference>
<dbReference type="SUPFAM" id="SSF82861">
    <property type="entry name" value="Mechanosensitive channel protein MscS (YggB), transmembrane region"/>
    <property type="match status" value="1"/>
</dbReference>
<keyword evidence="4 7" id="KW-0812">Transmembrane</keyword>
<dbReference type="InterPro" id="IPR049142">
    <property type="entry name" value="MS_channel_1st"/>
</dbReference>
<feature type="transmembrane region" description="Helical" evidence="7">
    <location>
        <begin position="62"/>
        <end position="81"/>
    </location>
</feature>
<dbReference type="PANTHER" id="PTHR30221:SF1">
    <property type="entry name" value="SMALL-CONDUCTANCE MECHANOSENSITIVE CHANNEL"/>
    <property type="match status" value="1"/>
</dbReference>
<proteinExistence type="inferred from homology"/>
<evidence type="ECO:0000259" key="8">
    <source>
        <dbReference type="Pfam" id="PF00924"/>
    </source>
</evidence>
<keyword evidence="6 7" id="KW-0472">Membrane</keyword>
<dbReference type="KEGG" id="fau:Fraau_2686"/>
<dbReference type="AlphaFoldDB" id="H8KYZ9"/>
<dbReference type="Pfam" id="PF00924">
    <property type="entry name" value="MS_channel_2nd"/>
    <property type="match status" value="1"/>
</dbReference>
<dbReference type="InterPro" id="IPR006685">
    <property type="entry name" value="MscS_channel_2nd"/>
</dbReference>
<dbReference type="EMBL" id="CP003350">
    <property type="protein sequence ID" value="AFC87029.1"/>
    <property type="molecule type" value="Genomic_DNA"/>
</dbReference>
<dbReference type="SUPFAM" id="SSF50182">
    <property type="entry name" value="Sm-like ribonucleoproteins"/>
    <property type="match status" value="1"/>
</dbReference>
<feature type="domain" description="Mechanosensitive ion channel MscS C-terminal" evidence="9">
    <location>
        <begin position="182"/>
        <end position="263"/>
    </location>
</feature>
<dbReference type="GO" id="GO:0008381">
    <property type="term" value="F:mechanosensitive monoatomic ion channel activity"/>
    <property type="evidence" value="ECO:0007669"/>
    <property type="project" value="InterPro"/>
</dbReference>
<sequence length="282" mass="30047">MLLNLITPAELHKLDSVDYIGLGMKVLGAVVLLVLGAWLAARLANVLQRALGRAHVDPTLTGFLRNLTYGVLIAFVLVMVLQQLGVPSAPLVAALGTAGLAVGLSLQGSLSNLASGVLLIVFRPFKIGDSVTVGGINGTVQGINLMHTQVQKSDGTMVVIPNAKVGGDAILNFSQLGRLRFELNVGIGYECSIDQAIAEVKALMDADERLMKTPAHVVWVNQLGDYAVNLQIRAFTNGNDFYVAQYDLLKAIKERFDEVGISMPGPQQQITVVNNPAPEAKP</sequence>
<evidence type="ECO:0000256" key="3">
    <source>
        <dbReference type="ARBA" id="ARBA00022475"/>
    </source>
</evidence>
<dbReference type="HOGENOM" id="CLU_037945_1_1_6"/>
<dbReference type="InterPro" id="IPR011066">
    <property type="entry name" value="MscS_channel_C_sf"/>
</dbReference>
<evidence type="ECO:0000256" key="7">
    <source>
        <dbReference type="RuleBase" id="RU369025"/>
    </source>
</evidence>
<comment type="caution">
    <text evidence="7">Lacks conserved residue(s) required for the propagation of feature annotation.</text>
</comment>
<dbReference type="STRING" id="767434.Fraau_2686"/>
<feature type="transmembrane region" description="Helical" evidence="7">
    <location>
        <begin position="20"/>
        <end position="41"/>
    </location>
</feature>
<evidence type="ECO:0000256" key="5">
    <source>
        <dbReference type="ARBA" id="ARBA00022989"/>
    </source>
</evidence>
<dbReference type="OrthoDB" id="9809206at2"/>
<dbReference type="Gene3D" id="3.30.70.100">
    <property type="match status" value="1"/>
</dbReference>
<dbReference type="InterPro" id="IPR010920">
    <property type="entry name" value="LSM_dom_sf"/>
</dbReference>
<keyword evidence="7" id="KW-0997">Cell inner membrane</keyword>
<accession>H8KYZ9</accession>
<keyword evidence="12" id="KW-1185">Reference proteome</keyword>
<dbReference type="eggNOG" id="COG0668">
    <property type="taxonomic scope" value="Bacteria"/>
</dbReference>
<reference evidence="11" key="1">
    <citation type="submission" date="2012-02" db="EMBL/GenBank/DDBJ databases">
        <title>The complete genome of Frateuria aurantia DSM 6220.</title>
        <authorList>
            <consortium name="US DOE Joint Genome Institute (JGI-PGF)"/>
            <person name="Lucas S."/>
            <person name="Copeland A."/>
            <person name="Lapidus A."/>
            <person name="Glavina del Rio T."/>
            <person name="Dalin E."/>
            <person name="Tice H."/>
            <person name="Bruce D."/>
            <person name="Goodwin L."/>
            <person name="Pitluck S."/>
            <person name="Peters L."/>
            <person name="Ovchinnikova G."/>
            <person name="Teshima H."/>
            <person name="Kyrpides N."/>
            <person name="Mavromatis K."/>
            <person name="Ivanova N."/>
            <person name="Brettin T."/>
            <person name="Detter J.C."/>
            <person name="Han C."/>
            <person name="Larimer F."/>
            <person name="Land M."/>
            <person name="Hauser L."/>
            <person name="Markowitz V."/>
            <person name="Cheng J.-F."/>
            <person name="Hugenholtz P."/>
            <person name="Woyke T."/>
            <person name="Wu D."/>
            <person name="Brambilla E."/>
            <person name="Klenk H.-P."/>
            <person name="Eisen J.A."/>
        </authorList>
    </citation>
    <scope>NUCLEOTIDE SEQUENCE</scope>
    <source>
        <strain evidence="11">DSM 6220</strain>
    </source>
</reference>
<dbReference type="SUPFAM" id="SSF82689">
    <property type="entry name" value="Mechanosensitive channel protein MscS (YggB), C-terminal domain"/>
    <property type="match status" value="1"/>
</dbReference>
<comment type="similarity">
    <text evidence="2 7">Belongs to the MscS (TC 1.A.23) family.</text>
</comment>
<keyword evidence="3" id="KW-1003">Cell membrane</keyword>
<dbReference type="PANTHER" id="PTHR30221">
    <property type="entry name" value="SMALL-CONDUCTANCE MECHANOSENSITIVE CHANNEL"/>
    <property type="match status" value="1"/>
</dbReference>
<dbReference type="GO" id="GO:0005886">
    <property type="term" value="C:plasma membrane"/>
    <property type="evidence" value="ECO:0007669"/>
    <property type="project" value="UniProtKB-SubCell"/>
</dbReference>
<comment type="subunit">
    <text evidence="7">Homoheptamer.</text>
</comment>
<dbReference type="InterPro" id="IPR049278">
    <property type="entry name" value="MS_channel_C"/>
</dbReference>
<dbReference type="InterPro" id="IPR023408">
    <property type="entry name" value="MscS_beta-dom_sf"/>
</dbReference>
<evidence type="ECO:0000313" key="11">
    <source>
        <dbReference type="EMBL" id="AFC87029.1"/>
    </source>
</evidence>
<evidence type="ECO:0000259" key="10">
    <source>
        <dbReference type="Pfam" id="PF21088"/>
    </source>
</evidence>
<evidence type="ECO:0000256" key="6">
    <source>
        <dbReference type="ARBA" id="ARBA00023136"/>
    </source>
</evidence>
<feature type="transmembrane region" description="Helical" evidence="7">
    <location>
        <begin position="93"/>
        <end position="122"/>
    </location>
</feature>
<dbReference type="InterPro" id="IPR045275">
    <property type="entry name" value="MscS_archaea/bacteria_type"/>
</dbReference>
<protein>
    <recommendedName>
        <fullName evidence="7">Small-conductance mechanosensitive channel</fullName>
    </recommendedName>
</protein>
<evidence type="ECO:0000313" key="12">
    <source>
        <dbReference type="Proteomes" id="UP000005234"/>
    </source>
</evidence>
<dbReference type="Pfam" id="PF21088">
    <property type="entry name" value="MS_channel_1st"/>
    <property type="match status" value="1"/>
</dbReference>
<dbReference type="Gene3D" id="1.10.287.1260">
    <property type="match status" value="1"/>
</dbReference>
<gene>
    <name evidence="11" type="ordered locus">Fraau_2686</name>
</gene>
<evidence type="ECO:0000259" key="9">
    <source>
        <dbReference type="Pfam" id="PF21082"/>
    </source>
</evidence>
<dbReference type="Gene3D" id="2.30.30.60">
    <property type="match status" value="1"/>
</dbReference>
<feature type="domain" description="Mechanosensitive ion channel MscS" evidence="8">
    <location>
        <begin position="109"/>
        <end position="174"/>
    </location>
</feature>
<organism evidence="11 12">
    <name type="scientific">Frateuria aurantia (strain ATCC 33424 / DSM 6220 / KCTC 2777 / LMG 1558 / NBRC 3245 / NCIMB 13370)</name>
    <name type="common">Acetobacter aurantius</name>
    <dbReference type="NCBI Taxonomy" id="767434"/>
    <lineage>
        <taxon>Bacteria</taxon>
        <taxon>Pseudomonadati</taxon>
        <taxon>Pseudomonadota</taxon>
        <taxon>Gammaproteobacteria</taxon>
        <taxon>Lysobacterales</taxon>
        <taxon>Rhodanobacteraceae</taxon>
        <taxon>Frateuria</taxon>
    </lineage>
</organism>
<name>H8KYZ9_FRAAD</name>
<feature type="domain" description="Mechanosensitive ion channel transmembrane helices 2/3" evidence="10">
    <location>
        <begin position="68"/>
        <end position="107"/>
    </location>
</feature>
<comment type="function">
    <text evidence="7">Mechanosensitive channel that participates in the regulation of osmotic pressure changes within the cell, opening in response to stretch forces in the membrane lipid bilayer, without the need for other proteins. Contributes to normal resistance to hypoosmotic shock. Forms an ion channel of 1.0 nanosiemens conductance with a slight preference for anions.</text>
</comment>
<dbReference type="InterPro" id="IPR011014">
    <property type="entry name" value="MscS_channel_TM-2"/>
</dbReference>
<evidence type="ECO:0000256" key="2">
    <source>
        <dbReference type="ARBA" id="ARBA00008017"/>
    </source>
</evidence>
<comment type="subcellular location">
    <subcellularLocation>
        <location evidence="7">Cell inner membrane</location>
        <topology evidence="7">Multi-pass membrane protein</topology>
    </subcellularLocation>
    <subcellularLocation>
        <location evidence="1">Cell membrane</location>
        <topology evidence="1">Multi-pass membrane protein</topology>
    </subcellularLocation>
</comment>
<dbReference type="RefSeq" id="WP_014404032.1">
    <property type="nucleotide sequence ID" value="NC_017033.1"/>
</dbReference>
<dbReference type="Proteomes" id="UP000005234">
    <property type="component" value="Chromosome"/>
</dbReference>
<evidence type="ECO:0000256" key="1">
    <source>
        <dbReference type="ARBA" id="ARBA00004651"/>
    </source>
</evidence>